<feature type="domain" description="RES" evidence="1">
    <location>
        <begin position="21"/>
        <end position="151"/>
    </location>
</feature>
<keyword evidence="3" id="KW-1185">Reference proteome</keyword>
<dbReference type="Proteomes" id="UP000192266">
    <property type="component" value="Unassembled WGS sequence"/>
</dbReference>
<sequence length="181" mass="19938">MPATPPLLVYRIQKQQHLDTALTGEGARRTGGRWNPVDVPLIYASTSPELAFLETFVHLDGTPLADLPPFVLLTLALPADAVETVAAADLPPGWDQRPYPDATPQFLRPRLQPNDPALAFAVPSVILPGSPTRNVLINPLHRRMREVRIVATAALAFDERLRPALEERPVVSVAKRRARKN</sequence>
<reference evidence="2 3" key="1">
    <citation type="submission" date="2017-04" db="EMBL/GenBank/DDBJ databases">
        <authorList>
            <person name="Afonso C.L."/>
            <person name="Miller P.J."/>
            <person name="Scott M.A."/>
            <person name="Spackman E."/>
            <person name="Goraichik I."/>
            <person name="Dimitrov K.M."/>
            <person name="Suarez D.L."/>
            <person name="Swayne D.E."/>
        </authorList>
    </citation>
    <scope>NUCLEOTIDE SEQUENCE [LARGE SCALE GENOMIC DNA]</scope>
    <source>
        <strain evidence="2 3">DSM 11622</strain>
    </source>
</reference>
<evidence type="ECO:0000313" key="3">
    <source>
        <dbReference type="Proteomes" id="UP000192266"/>
    </source>
</evidence>
<dbReference type="EMBL" id="FWWW01000020">
    <property type="protein sequence ID" value="SMB80267.1"/>
    <property type="molecule type" value="Genomic_DNA"/>
</dbReference>
<gene>
    <name evidence="2" type="ORF">SAMN00120144_3794</name>
</gene>
<dbReference type="SMART" id="SM00953">
    <property type="entry name" value="RES"/>
    <property type="match status" value="1"/>
</dbReference>
<dbReference type="OrthoDB" id="9789501at2"/>
<dbReference type="InterPro" id="IPR014914">
    <property type="entry name" value="RES_dom"/>
</dbReference>
<dbReference type="Pfam" id="PF08808">
    <property type="entry name" value="RES"/>
    <property type="match status" value="1"/>
</dbReference>
<protein>
    <submittedName>
        <fullName evidence="2">RES domain protein</fullName>
    </submittedName>
</protein>
<accession>A0A1W1UGR0</accession>
<evidence type="ECO:0000259" key="1">
    <source>
        <dbReference type="SMART" id="SM00953"/>
    </source>
</evidence>
<dbReference type="STRING" id="645990.SAMN00120144_3794"/>
<proteinExistence type="predicted"/>
<name>A0A1W1UGR0_9BACT</name>
<evidence type="ECO:0000313" key="2">
    <source>
        <dbReference type="EMBL" id="SMB80267.1"/>
    </source>
</evidence>
<organism evidence="2 3">
    <name type="scientific">Hymenobacter roseosalivarius DSM 11622</name>
    <dbReference type="NCBI Taxonomy" id="645990"/>
    <lineage>
        <taxon>Bacteria</taxon>
        <taxon>Pseudomonadati</taxon>
        <taxon>Bacteroidota</taxon>
        <taxon>Cytophagia</taxon>
        <taxon>Cytophagales</taxon>
        <taxon>Hymenobacteraceae</taxon>
        <taxon>Hymenobacter</taxon>
    </lineage>
</organism>
<dbReference type="RefSeq" id="WP_084443221.1">
    <property type="nucleotide sequence ID" value="NZ_FWWW01000020.1"/>
</dbReference>
<dbReference type="AlphaFoldDB" id="A0A1W1UGR0"/>